<dbReference type="FunFam" id="2.60.120.260:FF:000006">
    <property type="entry name" value="Proprotein convertase subtilisin/kexin type 5"/>
    <property type="match status" value="1"/>
</dbReference>
<keyword evidence="7 20" id="KW-0378">Hydrolase</keyword>
<comment type="function">
    <text evidence="16">Furin is likely to represent the ubiquitous endoprotease activity within constitutive secretory pathways and capable of cleavage at the RX(K/R)R consensus motif.</text>
</comment>
<dbReference type="InterPro" id="IPR009030">
    <property type="entry name" value="Growth_fac_rcpt_cys_sf"/>
</dbReference>
<organism evidence="24 25">
    <name type="scientific">Glossina morsitans morsitans</name>
    <name type="common">Savannah tsetse fly</name>
    <dbReference type="NCBI Taxonomy" id="37546"/>
    <lineage>
        <taxon>Eukaryota</taxon>
        <taxon>Metazoa</taxon>
        <taxon>Ecdysozoa</taxon>
        <taxon>Arthropoda</taxon>
        <taxon>Hexapoda</taxon>
        <taxon>Insecta</taxon>
        <taxon>Pterygota</taxon>
        <taxon>Neoptera</taxon>
        <taxon>Endopterygota</taxon>
        <taxon>Diptera</taxon>
        <taxon>Brachycera</taxon>
        <taxon>Muscomorpha</taxon>
        <taxon>Hippoboscoidea</taxon>
        <taxon>Glossinidae</taxon>
        <taxon>Glossina</taxon>
    </lineage>
</organism>
<evidence type="ECO:0000256" key="19">
    <source>
        <dbReference type="PIRSR" id="PIRSR615500-1"/>
    </source>
</evidence>
<keyword evidence="6" id="KW-0732">Signal</keyword>
<dbReference type="EMBL" id="CCAG010002241">
    <property type="status" value="NOT_ANNOTATED_CDS"/>
    <property type="molecule type" value="Genomic_DNA"/>
</dbReference>
<dbReference type="EMBL" id="CCAG010002243">
    <property type="status" value="NOT_ANNOTATED_CDS"/>
    <property type="molecule type" value="Genomic_DNA"/>
</dbReference>
<dbReference type="SUPFAM" id="SSF49785">
    <property type="entry name" value="Galactose-binding domain-like"/>
    <property type="match status" value="1"/>
</dbReference>
<evidence type="ECO:0000256" key="4">
    <source>
        <dbReference type="ARBA" id="ARBA00022670"/>
    </source>
</evidence>
<dbReference type="InterPro" id="IPR036852">
    <property type="entry name" value="Peptidase_S8/S53_dom_sf"/>
</dbReference>
<comment type="cofactor">
    <cofactor evidence="1">
        <name>Ca(2+)</name>
        <dbReference type="ChEBI" id="CHEBI:29108"/>
    </cofactor>
</comment>
<dbReference type="Proteomes" id="UP000092444">
    <property type="component" value="Unassembled WGS sequence"/>
</dbReference>
<protein>
    <recommendedName>
        <fullName evidence="15">furin</fullName>
        <ecNumber evidence="15">3.4.21.75</ecNumber>
    </recommendedName>
    <alternativeName>
        <fullName evidence="17">Kex2-like endoprotease 1</fullName>
    </alternativeName>
    <alternativeName>
        <fullName evidence="18">dKLIP-1</fullName>
    </alternativeName>
</protein>
<dbReference type="FunFam" id="3.40.50.200:FF:000001">
    <property type="entry name" value="Furin 2, isoform B"/>
    <property type="match status" value="1"/>
</dbReference>
<dbReference type="Pfam" id="PF00082">
    <property type="entry name" value="Peptidase_S8"/>
    <property type="match status" value="1"/>
</dbReference>
<dbReference type="GO" id="GO:0005802">
    <property type="term" value="C:trans-Golgi network"/>
    <property type="evidence" value="ECO:0007669"/>
    <property type="project" value="TreeGrafter"/>
</dbReference>
<evidence type="ECO:0000256" key="22">
    <source>
        <dbReference type="SAM" id="Phobius"/>
    </source>
</evidence>
<dbReference type="PANTHER" id="PTHR42884">
    <property type="entry name" value="PROPROTEIN CONVERTASE SUBTILISIN/KEXIN-RELATED"/>
    <property type="match status" value="1"/>
</dbReference>
<keyword evidence="22" id="KW-0812">Transmembrane</keyword>
<dbReference type="EC" id="3.4.21.75" evidence="15"/>
<keyword evidence="5" id="KW-0165">Cleavage on pair of basic residues</keyword>
<evidence type="ECO:0000256" key="20">
    <source>
        <dbReference type="PROSITE-ProRule" id="PRU01240"/>
    </source>
</evidence>
<feature type="active site" description="Charge relay system" evidence="19 20">
    <location>
        <position position="448"/>
    </location>
</feature>
<evidence type="ECO:0000256" key="7">
    <source>
        <dbReference type="ARBA" id="ARBA00022801"/>
    </source>
</evidence>
<feature type="region of interest" description="Disordered" evidence="21">
    <location>
        <begin position="1176"/>
        <end position="1223"/>
    </location>
</feature>
<dbReference type="PROSITE" id="PS00137">
    <property type="entry name" value="SUBTILASE_HIS"/>
    <property type="match status" value="1"/>
</dbReference>
<dbReference type="GO" id="GO:0008039">
    <property type="term" value="P:synaptic target recognition"/>
    <property type="evidence" value="ECO:0007669"/>
    <property type="project" value="UniProtKB-ARBA"/>
</dbReference>
<feature type="compositionally biased region" description="Low complexity" evidence="21">
    <location>
        <begin position="949"/>
        <end position="966"/>
    </location>
</feature>
<feature type="region of interest" description="Disordered" evidence="21">
    <location>
        <begin position="1040"/>
        <end position="1061"/>
    </location>
</feature>
<keyword evidence="4 20" id="KW-0645">Protease</keyword>
<dbReference type="GO" id="GO:0001941">
    <property type="term" value="P:postsynaptic membrane organization"/>
    <property type="evidence" value="ECO:0007669"/>
    <property type="project" value="UniProtKB-ARBA"/>
</dbReference>
<keyword evidence="12" id="KW-1015">Disulfide bond</keyword>
<dbReference type="GO" id="GO:0005886">
    <property type="term" value="C:plasma membrane"/>
    <property type="evidence" value="ECO:0007669"/>
    <property type="project" value="GOC"/>
</dbReference>
<reference evidence="24" key="1">
    <citation type="submission" date="2022-10" db="UniProtKB">
        <authorList>
            <consortium name="EnsemblMetazoa"/>
        </authorList>
    </citation>
    <scope>IDENTIFICATION</scope>
    <source>
        <strain evidence="24">Yale</strain>
    </source>
</reference>
<dbReference type="SUPFAM" id="SSF52743">
    <property type="entry name" value="Subtilisin-like"/>
    <property type="match status" value="1"/>
</dbReference>
<dbReference type="EMBL" id="CCAG010002240">
    <property type="status" value="NOT_ANNOTATED_CDS"/>
    <property type="molecule type" value="Genomic_DNA"/>
</dbReference>
<dbReference type="InterPro" id="IPR023827">
    <property type="entry name" value="Peptidase_S8_Asp-AS"/>
</dbReference>
<evidence type="ECO:0000256" key="5">
    <source>
        <dbReference type="ARBA" id="ARBA00022685"/>
    </source>
</evidence>
<name>A0A905ATG1_GLOMM</name>
<proteinExistence type="inferred from homology"/>
<dbReference type="PROSITE" id="PS00138">
    <property type="entry name" value="SUBTILASE_SER"/>
    <property type="match status" value="1"/>
</dbReference>
<keyword evidence="8 20" id="KW-0720">Serine protease</keyword>
<dbReference type="InterPro" id="IPR008979">
    <property type="entry name" value="Galactose-bd-like_sf"/>
</dbReference>
<dbReference type="EMBL" id="CCAG010002242">
    <property type="status" value="NOT_ANNOTATED_CDS"/>
    <property type="molecule type" value="Genomic_DNA"/>
</dbReference>
<evidence type="ECO:0000313" key="24">
    <source>
        <dbReference type="EnsemblMetazoa" id="GMOY013375-PA"/>
    </source>
</evidence>
<feature type="region of interest" description="Disordered" evidence="21">
    <location>
        <begin position="945"/>
        <end position="1027"/>
    </location>
</feature>
<feature type="region of interest" description="Disordered" evidence="21">
    <location>
        <begin position="1564"/>
        <end position="1586"/>
    </location>
</feature>
<dbReference type="SUPFAM" id="SSF54897">
    <property type="entry name" value="Protease propeptides/inhibitors"/>
    <property type="match status" value="1"/>
</dbReference>
<evidence type="ECO:0000256" key="6">
    <source>
        <dbReference type="ARBA" id="ARBA00022729"/>
    </source>
</evidence>
<evidence type="ECO:0000256" key="3">
    <source>
        <dbReference type="ARBA" id="ARBA00005325"/>
    </source>
</evidence>
<dbReference type="InterPro" id="IPR032815">
    <property type="entry name" value="S8_pro-domain"/>
</dbReference>
<dbReference type="InterPro" id="IPR038466">
    <property type="entry name" value="S8_pro-domain_sf"/>
</dbReference>
<evidence type="ECO:0000256" key="18">
    <source>
        <dbReference type="ARBA" id="ARBA00077026"/>
    </source>
</evidence>
<keyword evidence="25" id="KW-1185">Reference proteome</keyword>
<dbReference type="InterPro" id="IPR034182">
    <property type="entry name" value="Kexin/furin"/>
</dbReference>
<feature type="active site" description="Charge relay system" evidence="19 20">
    <location>
        <position position="407"/>
    </location>
</feature>
<dbReference type="GO" id="GO:0097688">
    <property type="term" value="P:glutamate receptor clustering"/>
    <property type="evidence" value="ECO:0007669"/>
    <property type="project" value="UniProtKB-ARBA"/>
</dbReference>
<evidence type="ECO:0000256" key="16">
    <source>
        <dbReference type="ARBA" id="ARBA00053600"/>
    </source>
</evidence>
<accession>A0A905ATG1</accession>
<dbReference type="SUPFAM" id="SSF57184">
    <property type="entry name" value="Growth factor receptor domain"/>
    <property type="match status" value="1"/>
</dbReference>
<dbReference type="CDD" id="cd04059">
    <property type="entry name" value="Peptidases_S8_Protein_convertases_Kexins_Furin-like"/>
    <property type="match status" value="1"/>
</dbReference>
<feature type="transmembrane region" description="Helical" evidence="22">
    <location>
        <begin position="195"/>
        <end position="217"/>
    </location>
</feature>
<evidence type="ECO:0000256" key="1">
    <source>
        <dbReference type="ARBA" id="ARBA00001913"/>
    </source>
</evidence>
<feature type="region of interest" description="Disordered" evidence="21">
    <location>
        <begin position="1248"/>
        <end position="1268"/>
    </location>
</feature>
<comment type="subcellular location">
    <subcellularLocation>
        <location evidence="2">Golgi apparatus membrane</location>
        <topology evidence="2">Multi-pass membrane protein</topology>
    </subcellularLocation>
</comment>
<evidence type="ECO:0000256" key="12">
    <source>
        <dbReference type="ARBA" id="ARBA00023157"/>
    </source>
</evidence>
<evidence type="ECO:0000256" key="14">
    <source>
        <dbReference type="ARBA" id="ARBA00035756"/>
    </source>
</evidence>
<dbReference type="PRINTS" id="PR00723">
    <property type="entry name" value="SUBTILISIN"/>
</dbReference>
<dbReference type="PANTHER" id="PTHR42884:SF3">
    <property type="entry name" value="FURIN-LIKE PROTEASE 1, ISOFORMS 1_1-X_2"/>
    <property type="match status" value="1"/>
</dbReference>
<evidence type="ECO:0000256" key="21">
    <source>
        <dbReference type="SAM" id="MobiDB-lite"/>
    </source>
</evidence>
<dbReference type="GO" id="GO:0000139">
    <property type="term" value="C:Golgi membrane"/>
    <property type="evidence" value="ECO:0007669"/>
    <property type="project" value="UniProtKB-SubCell"/>
</dbReference>
<dbReference type="PROSITE" id="PS51892">
    <property type="entry name" value="SUBTILASE"/>
    <property type="match status" value="1"/>
</dbReference>
<feature type="domain" description="P/Homo B" evidence="23">
    <location>
        <begin position="697"/>
        <end position="827"/>
    </location>
</feature>
<evidence type="ECO:0000256" key="13">
    <source>
        <dbReference type="ARBA" id="ARBA00023180"/>
    </source>
</evidence>
<keyword evidence="13" id="KW-0325">Glycoprotein</keyword>
<dbReference type="Pfam" id="PF01483">
    <property type="entry name" value="P_proprotein"/>
    <property type="match status" value="1"/>
</dbReference>
<dbReference type="InterPro" id="IPR022398">
    <property type="entry name" value="Peptidase_S8_His-AS"/>
</dbReference>
<feature type="compositionally biased region" description="Gly residues" evidence="21">
    <location>
        <begin position="972"/>
        <end position="993"/>
    </location>
</feature>
<dbReference type="InterPro" id="IPR015500">
    <property type="entry name" value="Peptidase_S8_subtilisin-rel"/>
</dbReference>
<keyword evidence="22" id="KW-1133">Transmembrane helix</keyword>
<dbReference type="GO" id="GO:0004252">
    <property type="term" value="F:serine-type endopeptidase activity"/>
    <property type="evidence" value="ECO:0007669"/>
    <property type="project" value="UniProtKB-UniRule"/>
</dbReference>
<evidence type="ECO:0000256" key="8">
    <source>
        <dbReference type="ARBA" id="ARBA00022825"/>
    </source>
</evidence>
<sequence length="1612" mass="177884">MKNDVVGWWWSSKGHDTSKHLKPIFAEHSNSNICPTKEYAAEQHVAKVSSTTSLLSHSSLLCQQQQEQQQQKRTLATSSNNYSNITKTITNEKSFQCDISSSKHYNNNNNNNINYNDLYTVETVANLRRKTIKSAHCQPHYHHQHHHLYHHRHRQQRHHQHKHLYQRRGGGQGIATRSLCLQSLSVRLCSGDRKAYLMLLLQFTVVVLICSLNIGFVTCANVVKNQREPTLSLYTDNDNLLDVLDYDDSGNSIGGDESDAIGHYTHTWAVHIPDGDKEDKVNAVARDHGFVNLGKIFGDHYHFAHHKVSKRSLVPALPHQSRLAKDKRVKWSQQQIAKSRQKRDFIRIRPSRTSSSRALSLVDAVPFSDPKWSQMWYLNRGGGLDMNVIPAWKEGITGKGIVVTILDDGLESDHPDIINNYDARASYDVNSHDEDPMPHYDLTDSNRHGTRCAGEVAATANNSICAVGIAFGASVGGVRMLDGDVTDAVEARSLSLNPQHIDIYSASWGPDDDGKTVDGPGELASRAFIEGVTKGRAGKGSIFIWASGNGGRELDNCNCDGYTNSIWTLSISSATEEGHVPWYSEKCSSTLATTYSSGGQAEKQVVTTDLHHSCTVSHTGTSASAPLAAGIAALVLESNQNLTWRDLQHIVVRTAKPANLKDPAWSKNGVGRRVSHSFGYGLMDAAAMVKVARSWKTVPEQQRCEINAPHVDKVIPPKSHITLQQTVKYCSINFLEHVQAKITLTSQRRGDIQLNLISPAGTKVTLLTPRMHDVSRSGFNQWPFMSVHTWGESPHGNWQLEIHNEGRYMGHALLREWSLIFYGTAQPIDPNDPVSVPRNNLADITTPNTSSSSSTTNLYQVYSAQYPRISPNNFGSSLLGMSGKMNGKLPPNKSVYVTNMGGGIANYPLYGSIMQTSNGNSNKKAQTKQQQQGYQQISASYGVILGTHNNKNNNNGNSNNNKGSKNNKGKSGENGGGVAISGIGGGGGGGGGKSNKNNNGGSNGKSSKQKELSTQATLGGGGGKNKFYRISQQQSKTYSIKNHQSGGNGNQKSSKLQQSAERLQSYEDKLNRKVIGDLPGSSGVNIGKSTKSSYSKLPVKAPKQIKETSTTISPTFSTTFTAIINAITSSSSSSSSSSYQPLKERVVSSVALQPNQRITKLFERYEKIQSIFPEFQPYQGNKDRGEQTNSSNKKLNKQTVTEISTGSAVKPSRENAKKSSPSFVPDQRIMKKQQLLLAAAGVAAEGVGDNASEGGGNSKSVAGQRKTPHNAQITQWNLIFYGTELPAQPDDPIPVNSEHFSPYGNIMEHNDIEYDSSGQWHNMQQIGESSMMSHDRTNSSCLKATINRECLACAPPTFFFRGRCYDKCPSQTYVIKHNDMVDNISNTVTYQSRDDGDDELQSLERKRRYHYKTLKVNELNIDREETTTTEDEGFFAPNVMLSCAACDVTCRRCYGPLNSQCSICFPGSQLRRIPYTNDTYCYMFAERSSGNNSHDSHSIVPQNQTNFNFLLPLLYLIPTFITISVIMLLIIYGWNNFLNKRNSSDGEMAATYAYDRVALISNEDDEVEAEVEDDKSGAGDDYDDQDEIDDKNIKEIVHKTVIKIYTDSSEIL</sequence>
<comment type="similarity">
    <text evidence="3">Belongs to the peptidase S8 family. Furin subfamily.</text>
</comment>
<dbReference type="Gene3D" id="3.30.70.850">
    <property type="entry name" value="Peptidase S8, pro-domain"/>
    <property type="match status" value="1"/>
</dbReference>
<feature type="compositionally biased region" description="Polar residues" evidence="21">
    <location>
        <begin position="1187"/>
        <end position="1207"/>
    </location>
</feature>
<dbReference type="Pfam" id="PF16470">
    <property type="entry name" value="S8_pro-domain"/>
    <property type="match status" value="1"/>
</dbReference>
<feature type="compositionally biased region" description="Acidic residues" evidence="21">
    <location>
        <begin position="1564"/>
        <end position="1573"/>
    </location>
</feature>
<dbReference type="InterPro" id="IPR000209">
    <property type="entry name" value="Peptidase_S8/S53_dom"/>
</dbReference>
<dbReference type="FunFam" id="3.30.70.850:FF:000001">
    <property type="entry name" value="Proprotein convertase subtilisin/kexin type 5"/>
    <property type="match status" value="1"/>
</dbReference>
<evidence type="ECO:0000259" key="23">
    <source>
        <dbReference type="PROSITE" id="PS51829"/>
    </source>
</evidence>
<evidence type="ECO:0000256" key="2">
    <source>
        <dbReference type="ARBA" id="ARBA00004653"/>
    </source>
</evidence>
<feature type="active site" description="Charge relay system" evidence="19 20">
    <location>
        <position position="622"/>
    </location>
</feature>
<dbReference type="GO" id="GO:0097090">
    <property type="term" value="P:presynaptic membrane organization"/>
    <property type="evidence" value="ECO:0007669"/>
    <property type="project" value="UniProtKB-ARBA"/>
</dbReference>
<evidence type="ECO:0000256" key="9">
    <source>
        <dbReference type="ARBA" id="ARBA00023034"/>
    </source>
</evidence>
<evidence type="ECO:0000256" key="17">
    <source>
        <dbReference type="ARBA" id="ARBA00076029"/>
    </source>
</evidence>
<feature type="compositionally biased region" description="Low complexity" evidence="21">
    <location>
        <begin position="994"/>
        <end position="1006"/>
    </location>
</feature>
<keyword evidence="11" id="KW-0865">Zymogen</keyword>
<evidence type="ECO:0000313" key="25">
    <source>
        <dbReference type="Proteomes" id="UP000092444"/>
    </source>
</evidence>
<dbReference type="EnsemblMetazoa" id="GMOY013375-RA">
    <property type="protein sequence ID" value="GMOY013375-PA"/>
    <property type="gene ID" value="GMOY013375"/>
</dbReference>
<dbReference type="InterPro" id="IPR023828">
    <property type="entry name" value="Peptidase_S8_Ser-AS"/>
</dbReference>
<feature type="transmembrane region" description="Helical" evidence="22">
    <location>
        <begin position="1509"/>
        <end position="1534"/>
    </location>
</feature>
<evidence type="ECO:0000256" key="11">
    <source>
        <dbReference type="ARBA" id="ARBA00023145"/>
    </source>
</evidence>
<dbReference type="Gene3D" id="3.40.50.200">
    <property type="entry name" value="Peptidase S8/S53 domain"/>
    <property type="match status" value="1"/>
</dbReference>
<evidence type="ECO:0000256" key="10">
    <source>
        <dbReference type="ARBA" id="ARBA00023136"/>
    </source>
</evidence>
<comment type="catalytic activity">
    <reaction evidence="14">
        <text>Release of mature proteins from their proproteins by cleavage of -Arg-Xaa-Yaa-Arg-|-Zaa- bonds, where Xaa can be any amino acid and Yaa is Arg or Lys. Releases albumin, complement component C3 and von Willebrand factor from their respective precursors.</text>
        <dbReference type="EC" id="3.4.21.75"/>
    </reaction>
</comment>
<dbReference type="Gene3D" id="2.60.120.260">
    <property type="entry name" value="Galactose-binding domain-like"/>
    <property type="match status" value="1"/>
</dbReference>
<dbReference type="GO" id="GO:0016486">
    <property type="term" value="P:peptide hormone processing"/>
    <property type="evidence" value="ECO:0007669"/>
    <property type="project" value="TreeGrafter"/>
</dbReference>
<dbReference type="InterPro" id="IPR002884">
    <property type="entry name" value="P_dom"/>
</dbReference>
<evidence type="ECO:0000256" key="15">
    <source>
        <dbReference type="ARBA" id="ARBA00038993"/>
    </source>
</evidence>
<dbReference type="PROSITE" id="PS51829">
    <property type="entry name" value="P_HOMO_B"/>
    <property type="match status" value="1"/>
</dbReference>
<dbReference type="PROSITE" id="PS00136">
    <property type="entry name" value="SUBTILASE_ASP"/>
    <property type="match status" value="1"/>
</dbReference>
<keyword evidence="9" id="KW-0333">Golgi apparatus</keyword>
<keyword evidence="10 22" id="KW-0472">Membrane</keyword>